<dbReference type="InterPro" id="IPR012337">
    <property type="entry name" value="RNaseH-like_sf"/>
</dbReference>
<dbReference type="Pfam" id="PF00665">
    <property type="entry name" value="rve"/>
    <property type="match status" value="1"/>
</dbReference>
<evidence type="ECO:0000313" key="4">
    <source>
        <dbReference type="EMBL" id="KAA1170209.1"/>
    </source>
</evidence>
<dbReference type="InterPro" id="IPR002514">
    <property type="entry name" value="Transposase_8"/>
</dbReference>
<dbReference type="Pfam" id="PF13333">
    <property type="entry name" value="rve_2"/>
    <property type="match status" value="1"/>
</dbReference>
<dbReference type="Gene3D" id="3.30.420.10">
    <property type="entry name" value="Ribonuclease H-like superfamily/Ribonuclease H"/>
    <property type="match status" value="1"/>
</dbReference>
<evidence type="ECO:0000256" key="2">
    <source>
        <dbReference type="SAM" id="Coils"/>
    </source>
</evidence>
<dbReference type="PANTHER" id="PTHR46889:SF4">
    <property type="entry name" value="TRANSPOSASE INSO FOR INSERTION SEQUENCE ELEMENT IS911B-RELATED"/>
    <property type="match status" value="1"/>
</dbReference>
<keyword evidence="5" id="KW-1185">Reference proteome</keyword>
<dbReference type="RefSeq" id="WP_149601848.1">
    <property type="nucleotide sequence ID" value="NZ_VTUU01000028.1"/>
</dbReference>
<dbReference type="EMBL" id="VTUU01000028">
    <property type="protein sequence ID" value="KAA1170209.1"/>
    <property type="molecule type" value="Genomic_DNA"/>
</dbReference>
<keyword evidence="2" id="KW-0175">Coiled coil</keyword>
<dbReference type="InterPro" id="IPR050900">
    <property type="entry name" value="Transposase_IS3/IS150/IS904"/>
</dbReference>
<evidence type="ECO:0000256" key="1">
    <source>
        <dbReference type="ARBA" id="ARBA00009964"/>
    </source>
</evidence>
<comment type="similarity">
    <text evidence="1">Belongs to the transposase 8 family.</text>
</comment>
<dbReference type="Pfam" id="PF01527">
    <property type="entry name" value="HTH_Tnp_1"/>
    <property type="match status" value="1"/>
</dbReference>
<dbReference type="Gene3D" id="1.10.10.60">
    <property type="entry name" value="Homeodomain-like"/>
    <property type="match status" value="1"/>
</dbReference>
<reference evidence="4 5" key="1">
    <citation type="submission" date="2019-08" db="EMBL/GenBank/DDBJ databases">
        <title>Marinobacter ZYF650 sp. nov., a marine bacterium isolated from seawater of the Mariana trench.</title>
        <authorList>
            <person name="Ahmad W."/>
        </authorList>
    </citation>
    <scope>NUCLEOTIDE SEQUENCE [LARGE SCALE GENOMIC DNA]</scope>
    <source>
        <strain evidence="4 5">ZYF650</strain>
    </source>
</reference>
<dbReference type="GO" id="GO:0015074">
    <property type="term" value="P:DNA integration"/>
    <property type="evidence" value="ECO:0007669"/>
    <property type="project" value="InterPro"/>
</dbReference>
<dbReference type="GO" id="GO:0006313">
    <property type="term" value="P:DNA transposition"/>
    <property type="evidence" value="ECO:0007669"/>
    <property type="project" value="InterPro"/>
</dbReference>
<dbReference type="GO" id="GO:0003677">
    <property type="term" value="F:DNA binding"/>
    <property type="evidence" value="ECO:0007669"/>
    <property type="project" value="InterPro"/>
</dbReference>
<dbReference type="GO" id="GO:0004803">
    <property type="term" value="F:transposase activity"/>
    <property type="evidence" value="ECO:0007669"/>
    <property type="project" value="InterPro"/>
</dbReference>
<feature type="coiled-coil region" evidence="2">
    <location>
        <begin position="73"/>
        <end position="100"/>
    </location>
</feature>
<protein>
    <submittedName>
        <fullName evidence="4">IS3 family transposase</fullName>
    </submittedName>
</protein>
<evidence type="ECO:0000259" key="3">
    <source>
        <dbReference type="PROSITE" id="PS50994"/>
    </source>
</evidence>
<dbReference type="SUPFAM" id="SSF53098">
    <property type="entry name" value="Ribonuclease H-like"/>
    <property type="match status" value="1"/>
</dbReference>
<dbReference type="Proteomes" id="UP000323161">
    <property type="component" value="Unassembled WGS sequence"/>
</dbReference>
<name>A0A5B0V824_9GAMM</name>
<dbReference type="InterPro" id="IPR001584">
    <property type="entry name" value="Integrase_cat-core"/>
</dbReference>
<feature type="domain" description="Integrase catalytic" evidence="3">
    <location>
        <begin position="227"/>
        <end position="392"/>
    </location>
</feature>
<dbReference type="NCBIfam" id="NF033516">
    <property type="entry name" value="transpos_IS3"/>
    <property type="match status" value="1"/>
</dbReference>
<dbReference type="InterPro" id="IPR025948">
    <property type="entry name" value="HTH-like_dom"/>
</dbReference>
<dbReference type="PROSITE" id="PS50994">
    <property type="entry name" value="INTEGRASE"/>
    <property type="match status" value="1"/>
</dbReference>
<accession>A0A5B0V824</accession>
<dbReference type="AlphaFoldDB" id="A0A5B0V824"/>
<dbReference type="PANTHER" id="PTHR46889">
    <property type="entry name" value="TRANSPOSASE INSF FOR INSERTION SEQUENCE IS3B-RELATED"/>
    <property type="match status" value="1"/>
</dbReference>
<dbReference type="Pfam" id="PF13276">
    <property type="entry name" value="HTH_21"/>
    <property type="match status" value="1"/>
</dbReference>
<sequence length="392" mass="46061">MPEMITGKKTQQYSTEFKVKAVEWSHQAHRSVKGVAEALDIHPFMLSRWRKEYREGKFAMKRVKKAPVKAKQQIKEQDEINRLKRQVAELQEENDILKKSTLSGRGTTEAFRFIWKHRRQHGVKALCRHLNVSRSGYYAWANRKPSLRASENAELLLKIRRTYNASGGRYGSPRVYQALRREGVEVGENRVARLMREWGMKARVTRVYRQMSKRRDAAKTLPNYRLDEAKPEAINQHWSSDVTYIKLGRKYVFLAVVLDLFSRRIVSWRLGENLNADFSRATLREAFKTRQPAPGLLFHTDRGIEYRAHKTQALLKQHQVRHSMNRPGQCTDNAEVESFFKTLKGELLEATSFVTLRQLRRHISNYIEVFYNRQRLHSGLGYRTPLEFEEIN</sequence>
<comment type="caution">
    <text evidence="4">The sequence shown here is derived from an EMBL/GenBank/DDBJ whole genome shotgun (WGS) entry which is preliminary data.</text>
</comment>
<dbReference type="InterPro" id="IPR036397">
    <property type="entry name" value="RNaseH_sf"/>
</dbReference>
<dbReference type="InterPro" id="IPR009057">
    <property type="entry name" value="Homeodomain-like_sf"/>
</dbReference>
<gene>
    <name evidence="4" type="ORF">FWJ25_19095</name>
</gene>
<dbReference type="SUPFAM" id="SSF46689">
    <property type="entry name" value="Homeodomain-like"/>
    <property type="match status" value="1"/>
</dbReference>
<proteinExistence type="inferred from homology"/>
<organism evidence="4 5">
    <name type="scientific">Marinobacter salinexigens</name>
    <dbReference type="NCBI Taxonomy" id="2919747"/>
    <lineage>
        <taxon>Bacteria</taxon>
        <taxon>Pseudomonadati</taxon>
        <taxon>Pseudomonadota</taxon>
        <taxon>Gammaproteobacteria</taxon>
        <taxon>Pseudomonadales</taxon>
        <taxon>Marinobacteraceae</taxon>
        <taxon>Marinobacter</taxon>
    </lineage>
</organism>
<dbReference type="InterPro" id="IPR048020">
    <property type="entry name" value="Transpos_IS3"/>
</dbReference>
<evidence type="ECO:0000313" key="5">
    <source>
        <dbReference type="Proteomes" id="UP000323161"/>
    </source>
</evidence>